<protein>
    <submittedName>
        <fullName evidence="3">Uncharacterized protein</fullName>
    </submittedName>
</protein>
<keyword evidence="2" id="KW-0812">Transmembrane</keyword>
<feature type="region of interest" description="Disordered" evidence="1">
    <location>
        <begin position="24"/>
        <end position="52"/>
    </location>
</feature>
<dbReference type="EMBL" id="JASCZI010272177">
    <property type="protein sequence ID" value="MED6220800.1"/>
    <property type="molecule type" value="Genomic_DNA"/>
</dbReference>
<evidence type="ECO:0000256" key="2">
    <source>
        <dbReference type="SAM" id="Phobius"/>
    </source>
</evidence>
<feature type="compositionally biased region" description="Polar residues" evidence="1">
    <location>
        <begin position="24"/>
        <end position="40"/>
    </location>
</feature>
<proteinExistence type="predicted"/>
<keyword evidence="2" id="KW-0472">Membrane</keyword>
<reference evidence="3 4" key="1">
    <citation type="journal article" date="2023" name="Plants (Basel)">
        <title>Bridging the Gap: Combining Genomics and Transcriptomics Approaches to Understand Stylosanthes scabra, an Orphan Legume from the Brazilian Caatinga.</title>
        <authorList>
            <person name="Ferreira-Neto J.R.C."/>
            <person name="da Silva M.D."/>
            <person name="Binneck E."/>
            <person name="de Melo N.F."/>
            <person name="da Silva R.H."/>
            <person name="de Melo A.L.T.M."/>
            <person name="Pandolfi V."/>
            <person name="Bustamante F.O."/>
            <person name="Brasileiro-Vidal A.C."/>
            <person name="Benko-Iseppon A.M."/>
        </authorList>
    </citation>
    <scope>NUCLEOTIDE SEQUENCE [LARGE SCALE GENOMIC DNA]</scope>
    <source>
        <tissue evidence="3">Leaves</tissue>
    </source>
</reference>
<name>A0ABU6ZFR1_9FABA</name>
<gene>
    <name evidence="3" type="ORF">PIB30_048393</name>
</gene>
<organism evidence="3 4">
    <name type="scientific">Stylosanthes scabra</name>
    <dbReference type="NCBI Taxonomy" id="79078"/>
    <lineage>
        <taxon>Eukaryota</taxon>
        <taxon>Viridiplantae</taxon>
        <taxon>Streptophyta</taxon>
        <taxon>Embryophyta</taxon>
        <taxon>Tracheophyta</taxon>
        <taxon>Spermatophyta</taxon>
        <taxon>Magnoliopsida</taxon>
        <taxon>eudicotyledons</taxon>
        <taxon>Gunneridae</taxon>
        <taxon>Pentapetalae</taxon>
        <taxon>rosids</taxon>
        <taxon>fabids</taxon>
        <taxon>Fabales</taxon>
        <taxon>Fabaceae</taxon>
        <taxon>Papilionoideae</taxon>
        <taxon>50 kb inversion clade</taxon>
        <taxon>dalbergioids sensu lato</taxon>
        <taxon>Dalbergieae</taxon>
        <taxon>Pterocarpus clade</taxon>
        <taxon>Stylosanthes</taxon>
    </lineage>
</organism>
<feature type="transmembrane region" description="Helical" evidence="2">
    <location>
        <begin position="121"/>
        <end position="141"/>
    </location>
</feature>
<keyword evidence="2" id="KW-1133">Transmembrane helix</keyword>
<accession>A0ABU6ZFR1</accession>
<dbReference type="PANTHER" id="PTHR47199">
    <property type="entry name" value="PHOTOSYSTEM II STABILITY/ASSEMBLY FACTOR HCF136, CHLOROPLASTIC"/>
    <property type="match status" value="1"/>
</dbReference>
<comment type="caution">
    <text evidence="3">The sequence shown here is derived from an EMBL/GenBank/DDBJ whole genome shotgun (WGS) entry which is preliminary data.</text>
</comment>
<dbReference type="PANTHER" id="PTHR47199:SF2">
    <property type="entry name" value="PHOTOSYSTEM II STABILITY_ASSEMBLY FACTOR HCF136, CHLOROPLASTIC"/>
    <property type="match status" value="1"/>
</dbReference>
<evidence type="ECO:0000313" key="3">
    <source>
        <dbReference type="EMBL" id="MED6220800.1"/>
    </source>
</evidence>
<evidence type="ECO:0000256" key="1">
    <source>
        <dbReference type="SAM" id="MobiDB-lite"/>
    </source>
</evidence>
<evidence type="ECO:0000313" key="4">
    <source>
        <dbReference type="Proteomes" id="UP001341840"/>
    </source>
</evidence>
<sequence>MATLRFTDCSNLTSTFLRPTLPSLSASKSRHSQNPQNRSCTFVPRASLQQQQQDDQFSISRRRFIADTAAVSLAVPQLVGFEQAARSEEALSEWERVYLPIDPGVVLLDIAFVPDDPNHGILLSVSSTLLSLFVLAVLGIGS</sequence>
<dbReference type="Proteomes" id="UP001341840">
    <property type="component" value="Unassembled WGS sequence"/>
</dbReference>
<keyword evidence="4" id="KW-1185">Reference proteome</keyword>